<evidence type="ECO:0000313" key="2">
    <source>
        <dbReference type="EMBL" id="KAF5758218.1"/>
    </source>
</evidence>
<dbReference type="InParanoid" id="A0A251S058"/>
<dbReference type="Proteomes" id="UP000215914">
    <property type="component" value="Chromosome 16"/>
</dbReference>
<gene>
    <name evidence="3" type="ORF">HannXRQ_Chr16g0500851</name>
    <name evidence="2" type="ORF">HanXRQr2_Chr16g0726761</name>
</gene>
<reference evidence="3" key="2">
    <citation type="submission" date="2017-02" db="EMBL/GenBank/DDBJ databases">
        <title>Sunflower complete genome.</title>
        <authorList>
            <person name="Langlade N."/>
            <person name="Munos S."/>
        </authorList>
    </citation>
    <scope>NUCLEOTIDE SEQUENCE [LARGE SCALE GENOMIC DNA]</scope>
    <source>
        <tissue evidence="3">Leaves</tissue>
    </source>
</reference>
<dbReference type="EMBL" id="CM007905">
    <property type="protein sequence ID" value="OTF90551.1"/>
    <property type="molecule type" value="Genomic_DNA"/>
</dbReference>
<dbReference type="Gramene" id="mRNA:HanXRQr2_Chr16g0726761">
    <property type="protein sequence ID" value="mRNA:HanXRQr2_Chr16g0726761"/>
    <property type="gene ID" value="HanXRQr2_Chr16g0726761"/>
</dbReference>
<reference evidence="2 4" key="1">
    <citation type="journal article" date="2017" name="Nature">
        <title>The sunflower genome provides insights into oil metabolism, flowering and Asterid evolution.</title>
        <authorList>
            <person name="Badouin H."/>
            <person name="Gouzy J."/>
            <person name="Grassa C.J."/>
            <person name="Murat F."/>
            <person name="Staton S.E."/>
            <person name="Cottret L."/>
            <person name="Lelandais-Briere C."/>
            <person name="Owens G.L."/>
            <person name="Carrere S."/>
            <person name="Mayjonade B."/>
            <person name="Legrand L."/>
            <person name="Gill N."/>
            <person name="Kane N.C."/>
            <person name="Bowers J.E."/>
            <person name="Hubner S."/>
            <person name="Bellec A."/>
            <person name="Berard A."/>
            <person name="Berges H."/>
            <person name="Blanchet N."/>
            <person name="Boniface M.C."/>
            <person name="Brunel D."/>
            <person name="Catrice O."/>
            <person name="Chaidir N."/>
            <person name="Claudel C."/>
            <person name="Donnadieu C."/>
            <person name="Faraut T."/>
            <person name="Fievet G."/>
            <person name="Helmstetter N."/>
            <person name="King M."/>
            <person name="Knapp S.J."/>
            <person name="Lai Z."/>
            <person name="Le Paslier M.C."/>
            <person name="Lippi Y."/>
            <person name="Lorenzon L."/>
            <person name="Mandel J.R."/>
            <person name="Marage G."/>
            <person name="Marchand G."/>
            <person name="Marquand E."/>
            <person name="Bret-Mestries E."/>
            <person name="Morien E."/>
            <person name="Nambeesan S."/>
            <person name="Nguyen T."/>
            <person name="Pegot-Espagnet P."/>
            <person name="Pouilly N."/>
            <person name="Raftis F."/>
            <person name="Sallet E."/>
            <person name="Schiex T."/>
            <person name="Thomas J."/>
            <person name="Vandecasteele C."/>
            <person name="Vares D."/>
            <person name="Vear F."/>
            <person name="Vautrin S."/>
            <person name="Crespi M."/>
            <person name="Mangin B."/>
            <person name="Burke J.M."/>
            <person name="Salse J."/>
            <person name="Munos S."/>
            <person name="Vincourt P."/>
            <person name="Rieseberg L.H."/>
            <person name="Langlade N.B."/>
        </authorList>
    </citation>
    <scope>NUCLEOTIDE SEQUENCE [LARGE SCALE GENOMIC DNA]</scope>
    <source>
        <strain evidence="4">cv. SF193</strain>
        <tissue evidence="2">Leaves</tissue>
    </source>
</reference>
<feature type="compositionally biased region" description="Basic and acidic residues" evidence="1">
    <location>
        <begin position="1"/>
        <end position="27"/>
    </location>
</feature>
<evidence type="ECO:0000256" key="1">
    <source>
        <dbReference type="SAM" id="MobiDB-lite"/>
    </source>
</evidence>
<feature type="compositionally biased region" description="Polar residues" evidence="1">
    <location>
        <begin position="30"/>
        <end position="43"/>
    </location>
</feature>
<evidence type="ECO:0000313" key="3">
    <source>
        <dbReference type="EMBL" id="OTF90551.1"/>
    </source>
</evidence>
<keyword evidence="4" id="KW-1185">Reference proteome</keyword>
<proteinExistence type="predicted"/>
<reference evidence="2" key="3">
    <citation type="submission" date="2020-06" db="EMBL/GenBank/DDBJ databases">
        <title>Helianthus annuus Genome sequencing and assembly Release 2.</title>
        <authorList>
            <person name="Gouzy J."/>
            <person name="Langlade N."/>
            <person name="Munos S."/>
        </authorList>
    </citation>
    <scope>NUCLEOTIDE SEQUENCE</scope>
    <source>
        <tissue evidence="2">Leaves</tissue>
    </source>
</reference>
<feature type="region of interest" description="Disordered" evidence="1">
    <location>
        <begin position="1"/>
        <end position="60"/>
    </location>
</feature>
<sequence length="159" mass="18470">MNMKLLKLDPDETLEKSPDSDAEHVEVQSEYEQQTLEESSNSDAEQDECNSEVQSEHEQQTLPICEKFEKLSNKVMNLRKDHMALCDEVKSITSDSFPGSEVWTALQSLGEEHEALKKKYQEECEWLKNRCQLECSERKRLYNEVIELRGCLASLLMNH</sequence>
<dbReference type="STRING" id="4232.A0A251S058"/>
<dbReference type="EMBL" id="MNCJ02000331">
    <property type="protein sequence ID" value="KAF5758218.1"/>
    <property type="molecule type" value="Genomic_DNA"/>
</dbReference>
<accession>A0A251S058</accession>
<organism evidence="3 4">
    <name type="scientific">Helianthus annuus</name>
    <name type="common">Common sunflower</name>
    <dbReference type="NCBI Taxonomy" id="4232"/>
    <lineage>
        <taxon>Eukaryota</taxon>
        <taxon>Viridiplantae</taxon>
        <taxon>Streptophyta</taxon>
        <taxon>Embryophyta</taxon>
        <taxon>Tracheophyta</taxon>
        <taxon>Spermatophyta</taxon>
        <taxon>Magnoliopsida</taxon>
        <taxon>eudicotyledons</taxon>
        <taxon>Gunneridae</taxon>
        <taxon>Pentapetalae</taxon>
        <taxon>asterids</taxon>
        <taxon>campanulids</taxon>
        <taxon>Asterales</taxon>
        <taxon>Asteraceae</taxon>
        <taxon>Asteroideae</taxon>
        <taxon>Heliantheae alliance</taxon>
        <taxon>Heliantheae</taxon>
        <taxon>Helianthus</taxon>
    </lineage>
</organism>
<dbReference type="AlphaFoldDB" id="A0A251S058"/>
<protein>
    <submittedName>
        <fullName evidence="3">Uncharacterized protein</fullName>
    </submittedName>
</protein>
<name>A0A251S058_HELAN</name>
<evidence type="ECO:0000313" key="4">
    <source>
        <dbReference type="Proteomes" id="UP000215914"/>
    </source>
</evidence>